<dbReference type="SMART" id="SM01130">
    <property type="entry name" value="DHDPS"/>
    <property type="match status" value="1"/>
</dbReference>
<dbReference type="Gene3D" id="3.20.20.70">
    <property type="entry name" value="Aldolase class I"/>
    <property type="match status" value="1"/>
</dbReference>
<evidence type="ECO:0000256" key="4">
    <source>
        <dbReference type="ARBA" id="ARBA00011881"/>
    </source>
</evidence>
<dbReference type="PRINTS" id="PR00146">
    <property type="entry name" value="DHPICSNTHASE"/>
</dbReference>
<proteinExistence type="inferred from homology"/>
<dbReference type="AlphaFoldDB" id="A0A834K6Y8"/>
<dbReference type="Pfam" id="PF00701">
    <property type="entry name" value="DHDPS"/>
    <property type="match status" value="1"/>
</dbReference>
<dbReference type="SUPFAM" id="SSF51569">
    <property type="entry name" value="Aldolase"/>
    <property type="match status" value="1"/>
</dbReference>
<feature type="active site" description="Proton donor/acceptor" evidence="12">
    <location>
        <position position="142"/>
    </location>
</feature>
<dbReference type="EMBL" id="JACSEA010000005">
    <property type="protein sequence ID" value="KAF7400542.1"/>
    <property type="molecule type" value="Genomic_DNA"/>
</dbReference>
<protein>
    <recommendedName>
        <fullName evidence="5">N-acetylneuraminate lyase</fullName>
        <ecNumber evidence="5">4.1.3.3</ecNumber>
    </recommendedName>
</protein>
<dbReference type="PROSITE" id="PS00665">
    <property type="entry name" value="DHDPS_1"/>
    <property type="match status" value="1"/>
</dbReference>
<reference evidence="14" key="1">
    <citation type="journal article" date="2020" name="G3 (Bethesda)">
        <title>High-Quality Assemblies for Three Invasive Social Wasps from the &lt;i&gt;Vespula&lt;/i&gt; Genus.</title>
        <authorList>
            <person name="Harrop T.W.R."/>
            <person name="Guhlin J."/>
            <person name="McLaughlin G.M."/>
            <person name="Permina E."/>
            <person name="Stockwell P."/>
            <person name="Gilligan J."/>
            <person name="Le Lec M.F."/>
            <person name="Gruber M.A.M."/>
            <person name="Quinn O."/>
            <person name="Lovegrove M."/>
            <person name="Duncan E.J."/>
            <person name="Remnant E.J."/>
            <person name="Van Eeckhoven J."/>
            <person name="Graham B."/>
            <person name="Knapp R.A."/>
            <person name="Langford K.W."/>
            <person name="Kronenberg Z."/>
            <person name="Press M.O."/>
            <person name="Eacker S.M."/>
            <person name="Wilson-Rankin E.E."/>
            <person name="Purcell J."/>
            <person name="Lester P.J."/>
            <person name="Dearden P.K."/>
        </authorList>
    </citation>
    <scope>NUCLEOTIDE SEQUENCE</scope>
    <source>
        <strain evidence="14">Marl-1</strain>
    </source>
</reference>
<dbReference type="GO" id="GO:0005737">
    <property type="term" value="C:cytoplasm"/>
    <property type="evidence" value="ECO:0007669"/>
    <property type="project" value="UniProtKB-SubCell"/>
</dbReference>
<evidence type="ECO:0000256" key="8">
    <source>
        <dbReference type="ARBA" id="ARBA00023270"/>
    </source>
</evidence>
<keyword evidence="9" id="KW-0119">Carbohydrate metabolism</keyword>
<keyword evidence="15" id="KW-1185">Reference proteome</keyword>
<accession>A0A834K6Y8</accession>
<evidence type="ECO:0000256" key="1">
    <source>
        <dbReference type="ARBA" id="ARBA00004496"/>
    </source>
</evidence>
<evidence type="ECO:0000256" key="7">
    <source>
        <dbReference type="ARBA" id="ARBA00023239"/>
    </source>
</evidence>
<evidence type="ECO:0000256" key="13">
    <source>
        <dbReference type="PIRSR" id="PIRSR001365-2"/>
    </source>
</evidence>
<evidence type="ECO:0000256" key="10">
    <source>
        <dbReference type="ARBA" id="ARBA00044906"/>
    </source>
</evidence>
<dbReference type="PIRSF" id="PIRSF001365">
    <property type="entry name" value="DHDPS"/>
    <property type="match status" value="1"/>
</dbReference>
<comment type="subcellular location">
    <subcellularLocation>
        <location evidence="1">Cytoplasm</location>
    </subcellularLocation>
</comment>
<gene>
    <name evidence="14" type="ORF">HZH66_005726</name>
</gene>
<evidence type="ECO:0000256" key="2">
    <source>
        <dbReference type="ARBA" id="ARBA00004878"/>
    </source>
</evidence>
<dbReference type="InterPro" id="IPR002220">
    <property type="entry name" value="DapA-like"/>
</dbReference>
<evidence type="ECO:0000256" key="11">
    <source>
        <dbReference type="PIRNR" id="PIRNR001365"/>
    </source>
</evidence>
<evidence type="ECO:0000256" key="6">
    <source>
        <dbReference type="ARBA" id="ARBA00022490"/>
    </source>
</evidence>
<dbReference type="PANTHER" id="PTHR12128">
    <property type="entry name" value="DIHYDRODIPICOLINATE SYNTHASE"/>
    <property type="match status" value="1"/>
</dbReference>
<keyword evidence="7 11" id="KW-0456">Lyase</keyword>
<feature type="binding site" evidence="13">
    <location>
        <position position="51"/>
    </location>
    <ligand>
        <name>pyruvate</name>
        <dbReference type="ChEBI" id="CHEBI:15361"/>
    </ligand>
</feature>
<organism evidence="14 15">
    <name type="scientific">Vespula vulgaris</name>
    <name type="common">Yellow jacket</name>
    <name type="synonym">Wasp</name>
    <dbReference type="NCBI Taxonomy" id="7454"/>
    <lineage>
        <taxon>Eukaryota</taxon>
        <taxon>Metazoa</taxon>
        <taxon>Ecdysozoa</taxon>
        <taxon>Arthropoda</taxon>
        <taxon>Hexapoda</taxon>
        <taxon>Insecta</taxon>
        <taxon>Pterygota</taxon>
        <taxon>Neoptera</taxon>
        <taxon>Endopterygota</taxon>
        <taxon>Hymenoptera</taxon>
        <taxon>Apocrita</taxon>
        <taxon>Aculeata</taxon>
        <taxon>Vespoidea</taxon>
        <taxon>Vespidae</taxon>
        <taxon>Vespinae</taxon>
        <taxon>Vespula</taxon>
    </lineage>
</organism>
<dbReference type="GO" id="GO:0008747">
    <property type="term" value="F:N-acetylneuraminate lyase activity"/>
    <property type="evidence" value="ECO:0007669"/>
    <property type="project" value="UniProtKB-EC"/>
</dbReference>
<evidence type="ECO:0000256" key="12">
    <source>
        <dbReference type="PIRSR" id="PIRSR001365-1"/>
    </source>
</evidence>
<keyword evidence="8" id="KW-0704">Schiff base</keyword>
<evidence type="ECO:0000313" key="14">
    <source>
        <dbReference type="EMBL" id="KAF7400542.1"/>
    </source>
</evidence>
<evidence type="ECO:0000313" key="15">
    <source>
        <dbReference type="Proteomes" id="UP000614350"/>
    </source>
</evidence>
<feature type="binding site" evidence="13">
    <location>
        <position position="214"/>
    </location>
    <ligand>
        <name>pyruvate</name>
        <dbReference type="ChEBI" id="CHEBI:15361"/>
    </ligand>
</feature>
<dbReference type="InterPro" id="IPR020624">
    <property type="entry name" value="Schiff_base-form_aldolases_CS"/>
</dbReference>
<dbReference type="Proteomes" id="UP000614350">
    <property type="component" value="Unassembled WGS sequence"/>
</dbReference>
<dbReference type="InterPro" id="IPR013785">
    <property type="entry name" value="Aldolase_TIM"/>
</dbReference>
<dbReference type="EC" id="4.1.3.3" evidence="5"/>
<comment type="caution">
    <text evidence="14">The sequence shown here is derived from an EMBL/GenBank/DDBJ whole genome shotgun (WGS) entry which is preliminary data.</text>
</comment>
<keyword evidence="6" id="KW-0963">Cytoplasm</keyword>
<feature type="active site" description="Schiff-base intermediate with substrate" evidence="12">
    <location>
        <position position="172"/>
    </location>
</feature>
<evidence type="ECO:0000256" key="5">
    <source>
        <dbReference type="ARBA" id="ARBA00012911"/>
    </source>
</evidence>
<evidence type="ECO:0000256" key="9">
    <source>
        <dbReference type="ARBA" id="ARBA00023277"/>
    </source>
</evidence>
<sequence length="305" mass="33856">MPNISFTFKGLMAPVFTPFTTDGTLKLDMVPSYANYLAEYGINGVLVNGTTGEGTSMNLQERKSVAEAWSRTVKFTNQHMMVQVGGTNLPDVMELAKHAESIKANSILCLPELYFKPTTSQELVDYLKQVAQAAPNTPLLYYHIPSYTNVNIHMGQFLESVKNEIPSLVGIKFTSTDLVEGTQALHINNNQYAVFLGCDQLISAGCSLGLECFIATSINVFPKLVKELIDANNSAELITAKKKQETLTDTINIVSKYGNWIPTMKYAMQVISMLQVGPPRNPLKQISDKSMKWMKEDLNKLKDLN</sequence>
<comment type="subunit">
    <text evidence="4">Homotetramer.</text>
</comment>
<dbReference type="PANTHER" id="PTHR12128:SF21">
    <property type="entry name" value="N-ACETYLNEURAMINATE LYASE"/>
    <property type="match status" value="1"/>
</dbReference>
<comment type="catalytic activity">
    <reaction evidence="10">
        <text>aceneuramate = aldehydo-N-acetyl-D-mannosamine + pyruvate</text>
        <dbReference type="Rhea" id="RHEA:23296"/>
        <dbReference type="ChEBI" id="CHEBI:15361"/>
        <dbReference type="ChEBI" id="CHEBI:17122"/>
        <dbReference type="ChEBI" id="CHEBI:173083"/>
        <dbReference type="EC" id="4.1.3.3"/>
    </reaction>
</comment>
<evidence type="ECO:0000256" key="3">
    <source>
        <dbReference type="ARBA" id="ARBA00006324"/>
    </source>
</evidence>
<comment type="similarity">
    <text evidence="3">Belongs to the DapA family. NanA subfamily.</text>
</comment>
<name>A0A834K6Y8_VESVU</name>
<comment type="pathway">
    <text evidence="2">Amino-sugar metabolism; N-acetylneuraminate degradation.</text>
</comment>